<dbReference type="Pfam" id="PF07686">
    <property type="entry name" value="V-set"/>
    <property type="match status" value="1"/>
</dbReference>
<proteinExistence type="predicted"/>
<feature type="domain" description="Ig-like" evidence="7">
    <location>
        <begin position="23"/>
        <end position="130"/>
    </location>
</feature>
<evidence type="ECO:0000256" key="3">
    <source>
        <dbReference type="ARBA" id="ARBA00023170"/>
    </source>
</evidence>
<evidence type="ECO:0000313" key="8">
    <source>
        <dbReference type="Ensembl" id="ENSPNAP00000006769.2"/>
    </source>
</evidence>
<organism evidence="8 9">
    <name type="scientific">Pygocentrus nattereri</name>
    <name type="common">Red-bellied piranha</name>
    <dbReference type="NCBI Taxonomy" id="42514"/>
    <lineage>
        <taxon>Eukaryota</taxon>
        <taxon>Metazoa</taxon>
        <taxon>Chordata</taxon>
        <taxon>Craniata</taxon>
        <taxon>Vertebrata</taxon>
        <taxon>Euteleostomi</taxon>
        <taxon>Actinopterygii</taxon>
        <taxon>Neopterygii</taxon>
        <taxon>Teleostei</taxon>
        <taxon>Ostariophysi</taxon>
        <taxon>Characiformes</taxon>
        <taxon>Characoidei</taxon>
        <taxon>Pygocentrus</taxon>
    </lineage>
</organism>
<evidence type="ECO:0000256" key="6">
    <source>
        <dbReference type="SAM" id="SignalP"/>
    </source>
</evidence>
<dbReference type="PANTHER" id="PTHR19367">
    <property type="entry name" value="T-CELL RECEPTOR ALPHA CHAIN V REGION"/>
    <property type="match status" value="1"/>
</dbReference>
<dbReference type="PROSITE" id="PS50835">
    <property type="entry name" value="IG_LIKE"/>
    <property type="match status" value="1"/>
</dbReference>
<feature type="chain" id="PRO_5043893231" description="Ig-like domain-containing protein" evidence="6">
    <location>
        <begin position="23"/>
        <end position="152"/>
    </location>
</feature>
<keyword evidence="5" id="KW-0391">Immunity</keyword>
<dbReference type="Gene3D" id="2.60.40.10">
    <property type="entry name" value="Immunoglobulins"/>
    <property type="match status" value="1"/>
</dbReference>
<dbReference type="STRING" id="42514.ENSPNAP00000006769"/>
<reference evidence="8" key="2">
    <citation type="submission" date="2025-08" db="UniProtKB">
        <authorList>
            <consortium name="Ensembl"/>
        </authorList>
    </citation>
    <scope>IDENTIFICATION</scope>
</reference>
<protein>
    <recommendedName>
        <fullName evidence="7">Ig-like domain-containing protein</fullName>
    </recommendedName>
</protein>
<sequence length="152" mass="16648">MMNLTSEILLNILFSFLTGVSSEDLITSHGSVKHARDGESVTLSCNYSVSQYGLFWYHQYSRSKPEFLLSTTESGGTVKADPAAQFSATVDKIQNSKVLNLVISSAAVSDSALYYCALQPTVTGNPATLYKNTVWNGALFLLMFLCFCTVLY</sequence>
<keyword evidence="5" id="KW-1279">T cell receptor</keyword>
<evidence type="ECO:0000256" key="2">
    <source>
        <dbReference type="ARBA" id="ARBA00023130"/>
    </source>
</evidence>
<evidence type="ECO:0000256" key="4">
    <source>
        <dbReference type="ARBA" id="ARBA00023319"/>
    </source>
</evidence>
<keyword evidence="3" id="KW-0675">Receptor</keyword>
<dbReference type="InterPro" id="IPR036179">
    <property type="entry name" value="Ig-like_dom_sf"/>
</dbReference>
<dbReference type="GO" id="GO:0042101">
    <property type="term" value="C:T cell receptor complex"/>
    <property type="evidence" value="ECO:0007669"/>
    <property type="project" value="UniProtKB-KW"/>
</dbReference>
<dbReference type="Ensembl" id="ENSPNAT00000002978.2">
    <property type="protein sequence ID" value="ENSPNAP00000006769.2"/>
    <property type="gene ID" value="ENSPNAG00000037508.1"/>
</dbReference>
<dbReference type="SUPFAM" id="SSF48726">
    <property type="entry name" value="Immunoglobulin"/>
    <property type="match status" value="1"/>
</dbReference>
<dbReference type="InterPro" id="IPR007110">
    <property type="entry name" value="Ig-like_dom"/>
</dbReference>
<accession>A0A3B4C8K3</accession>
<feature type="signal peptide" evidence="6">
    <location>
        <begin position="1"/>
        <end position="22"/>
    </location>
</feature>
<dbReference type="SMART" id="SM00406">
    <property type="entry name" value="IGv"/>
    <property type="match status" value="1"/>
</dbReference>
<reference evidence="8" key="3">
    <citation type="submission" date="2025-09" db="UniProtKB">
        <authorList>
            <consortium name="Ensembl"/>
        </authorList>
    </citation>
    <scope>IDENTIFICATION</scope>
</reference>
<reference evidence="8 9" key="1">
    <citation type="submission" date="2020-10" db="EMBL/GenBank/DDBJ databases">
        <title>Pygocentrus nattereri (red-bellied piranha) genome, fPygNat1, primary haplotype.</title>
        <authorList>
            <person name="Myers G."/>
            <person name="Meyer A."/>
            <person name="Karagic N."/>
            <person name="Pippel M."/>
            <person name="Winkler S."/>
            <person name="Tracey A."/>
            <person name="Wood J."/>
            <person name="Formenti G."/>
            <person name="Howe K."/>
            <person name="Fedrigo O."/>
            <person name="Jarvis E.D."/>
        </authorList>
    </citation>
    <scope>NUCLEOTIDE SEQUENCE [LARGE SCALE GENOMIC DNA]</scope>
</reference>
<dbReference type="InterPro" id="IPR013106">
    <property type="entry name" value="Ig_V-set"/>
</dbReference>
<dbReference type="GeneTree" id="ENSGT00940000171455"/>
<dbReference type="AlphaFoldDB" id="A0A3B4C8K3"/>
<dbReference type="InterPro" id="IPR003599">
    <property type="entry name" value="Ig_sub"/>
</dbReference>
<dbReference type="PANTHER" id="PTHR19367:SF18">
    <property type="entry name" value="T CELL RECEPTOR ALPHA VARIABLE 16"/>
    <property type="match status" value="1"/>
</dbReference>
<dbReference type="InterPro" id="IPR013783">
    <property type="entry name" value="Ig-like_fold"/>
</dbReference>
<dbReference type="InterPro" id="IPR051287">
    <property type="entry name" value="TCR_variable_region"/>
</dbReference>
<dbReference type="OMA" id="AHIDKTE"/>
<dbReference type="SMART" id="SM00409">
    <property type="entry name" value="IG"/>
    <property type="match status" value="1"/>
</dbReference>
<evidence type="ECO:0000256" key="5">
    <source>
        <dbReference type="ARBA" id="ARBA00043266"/>
    </source>
</evidence>
<evidence type="ECO:0000259" key="7">
    <source>
        <dbReference type="PROSITE" id="PS50835"/>
    </source>
</evidence>
<dbReference type="GO" id="GO:0002250">
    <property type="term" value="P:adaptive immune response"/>
    <property type="evidence" value="ECO:0007669"/>
    <property type="project" value="UniProtKB-KW"/>
</dbReference>
<evidence type="ECO:0000256" key="1">
    <source>
        <dbReference type="ARBA" id="ARBA00022729"/>
    </source>
</evidence>
<keyword evidence="4" id="KW-0393">Immunoglobulin domain</keyword>
<keyword evidence="9" id="KW-1185">Reference proteome</keyword>
<dbReference type="Proteomes" id="UP001501920">
    <property type="component" value="Unassembled WGS sequence"/>
</dbReference>
<evidence type="ECO:0000313" key="9">
    <source>
        <dbReference type="Proteomes" id="UP001501920"/>
    </source>
</evidence>
<keyword evidence="1 6" id="KW-0732">Signal</keyword>
<name>A0A3B4C8K3_PYGNA</name>
<keyword evidence="2" id="KW-1064">Adaptive immunity</keyword>